<keyword evidence="4" id="KW-1185">Reference proteome</keyword>
<evidence type="ECO:0000313" key="4">
    <source>
        <dbReference type="Proteomes" id="UP000315017"/>
    </source>
</evidence>
<proteinExistence type="predicted"/>
<reference evidence="3 4" key="1">
    <citation type="submission" date="2019-02" db="EMBL/GenBank/DDBJ databases">
        <title>Deep-cultivation of Planctomycetes and their phenomic and genomic characterization uncovers novel biology.</title>
        <authorList>
            <person name="Wiegand S."/>
            <person name="Jogler M."/>
            <person name="Boedeker C."/>
            <person name="Pinto D."/>
            <person name="Vollmers J."/>
            <person name="Rivas-Marin E."/>
            <person name="Kohn T."/>
            <person name="Peeters S.H."/>
            <person name="Heuer A."/>
            <person name="Rast P."/>
            <person name="Oberbeckmann S."/>
            <person name="Bunk B."/>
            <person name="Jeske O."/>
            <person name="Meyerdierks A."/>
            <person name="Storesund J.E."/>
            <person name="Kallscheuer N."/>
            <person name="Luecker S."/>
            <person name="Lage O.M."/>
            <person name="Pohl T."/>
            <person name="Merkel B.J."/>
            <person name="Hornburger P."/>
            <person name="Mueller R.-W."/>
            <person name="Bruemmer F."/>
            <person name="Labrenz M."/>
            <person name="Spormann A.M."/>
            <person name="Op den Camp H."/>
            <person name="Overmann J."/>
            <person name="Amann R."/>
            <person name="Jetten M.S.M."/>
            <person name="Mascher T."/>
            <person name="Medema M.H."/>
            <person name="Devos D.P."/>
            <person name="Kaster A.-K."/>
            <person name="Ovreas L."/>
            <person name="Rohde M."/>
            <person name="Galperin M.Y."/>
            <person name="Jogler C."/>
        </authorList>
    </citation>
    <scope>NUCLEOTIDE SEQUENCE [LARGE SCALE GENOMIC DNA]</scope>
    <source>
        <strain evidence="3 4">ETA_A8</strain>
    </source>
</reference>
<keyword evidence="2" id="KW-1133">Transmembrane helix</keyword>
<sequence length="796" mass="88586">MSDIPLPQLSQMTAGVLTRLSKLRRQVTTWFWVDGLSRLAWAAIALLAADLALDWLFRMDKPQRAVMLAIIGAVLLYIVFRRLVKPLSATISDDALALEVERLNPHLHESVISALQFSRMEDLSERGYSPVMIRQTVQRGATASADLNFGNVLDDREFRVNSMLLLFALVLLGALVVGTFTNPLLNIWANRNLLLGDKEWPQKTYLLVERAENGKVVFPRGEDWTQLVTVTKESEVVPENVSIEFRRARGRATQTMKKTGERQFEAIFASVIEPFEFRAQGGDAYTPWVQVQLVEQPALDDLQLEVVPPAYTGLSPQPLAAGRGPYFVLKGSTLRLQGTANKELTKAELSYRLQKVEVIEPPPAKPAEKLAEGDSTEATAESSPAPTKPEPKKTRTYEVERHTPLSITEGMKLKGELPPDEVAGTQYTILLTDTLGLTSRRPTTFGLRIRADREPRVRARLIGISGMVVPKARIPFSCRVTDDFGLTDLRAKFRWDLLAQGGEDAGKSSGAGEIPFESLKDAFQGKPPGELALDEAIELGPHQIPTGSGLTFSFVAQDNDNVPDEVGAPVPNVGASSDFLVRVVTEEELRTDLLRREKEQRQEFERLVKSEEELLTDGQALEAATRDVAALTQEQKDQLMQMQKRQKVYGTNTGAIGERMANILIEVENNRLEEANGKLQGRLQEIIKPLRELADQDMPGLVQTLDQVRRQAAAQQPRNEAITTLLKQQEATIAKMKQVLALMVKSEGYQEAVNLLYEIQKSQQDVLDRTIKEQQERIKKLLEGAKPAESTPPGNK</sequence>
<dbReference type="OrthoDB" id="221492at2"/>
<feature type="compositionally biased region" description="Polar residues" evidence="1">
    <location>
        <begin position="376"/>
        <end position="385"/>
    </location>
</feature>
<dbReference type="EMBL" id="CP036274">
    <property type="protein sequence ID" value="QDU30969.1"/>
    <property type="molecule type" value="Genomic_DNA"/>
</dbReference>
<keyword evidence="2" id="KW-0812">Transmembrane</keyword>
<evidence type="ECO:0008006" key="5">
    <source>
        <dbReference type="Google" id="ProtNLM"/>
    </source>
</evidence>
<dbReference type="Proteomes" id="UP000315017">
    <property type="component" value="Chromosome"/>
</dbReference>
<feature type="region of interest" description="Disordered" evidence="1">
    <location>
        <begin position="360"/>
        <end position="399"/>
    </location>
</feature>
<feature type="compositionally biased region" description="Basic and acidic residues" evidence="1">
    <location>
        <begin position="389"/>
        <end position="399"/>
    </location>
</feature>
<feature type="transmembrane region" description="Helical" evidence="2">
    <location>
        <begin position="163"/>
        <end position="185"/>
    </location>
</feature>
<accession>A0A517YL68</accession>
<protein>
    <recommendedName>
        <fullName evidence="5">DUF4175 family protein</fullName>
    </recommendedName>
</protein>
<keyword evidence="2" id="KW-0472">Membrane</keyword>
<evidence type="ECO:0000313" key="3">
    <source>
        <dbReference type="EMBL" id="QDU30969.1"/>
    </source>
</evidence>
<dbReference type="KEGG" id="aagg:ETAA8_61220"/>
<evidence type="ECO:0000256" key="1">
    <source>
        <dbReference type="SAM" id="MobiDB-lite"/>
    </source>
</evidence>
<name>A0A517YL68_9BACT</name>
<feature type="transmembrane region" description="Helical" evidence="2">
    <location>
        <begin position="64"/>
        <end position="80"/>
    </location>
</feature>
<dbReference type="AlphaFoldDB" id="A0A517YL68"/>
<organism evidence="3 4">
    <name type="scientific">Anatilimnocola aggregata</name>
    <dbReference type="NCBI Taxonomy" id="2528021"/>
    <lineage>
        <taxon>Bacteria</taxon>
        <taxon>Pseudomonadati</taxon>
        <taxon>Planctomycetota</taxon>
        <taxon>Planctomycetia</taxon>
        <taxon>Pirellulales</taxon>
        <taxon>Pirellulaceae</taxon>
        <taxon>Anatilimnocola</taxon>
    </lineage>
</organism>
<evidence type="ECO:0000256" key="2">
    <source>
        <dbReference type="SAM" id="Phobius"/>
    </source>
</evidence>
<dbReference type="RefSeq" id="WP_145097337.1">
    <property type="nucleotide sequence ID" value="NZ_CP036274.1"/>
</dbReference>
<gene>
    <name evidence="3" type="ORF">ETAA8_61220</name>
</gene>